<evidence type="ECO:0000313" key="2">
    <source>
        <dbReference type="Proteomes" id="UP000076407"/>
    </source>
</evidence>
<dbReference type="VEuPathDB" id="VectorBase:AQUA014040"/>
<evidence type="ECO:0000313" key="1">
    <source>
        <dbReference type="EnsemblMetazoa" id="AQUA014040-PA"/>
    </source>
</evidence>
<proteinExistence type="predicted"/>
<keyword evidence="2" id="KW-1185">Reference proteome</keyword>
<sequence length="44" mass="5154">MGKVKVSCVVSKQDEYYSLILCYTPSTTKVKQVNCTDLRYLYER</sequence>
<accession>A0A182XQ94</accession>
<name>A0A182XQ94_ANOQN</name>
<protein>
    <submittedName>
        <fullName evidence="1">Uncharacterized protein</fullName>
    </submittedName>
</protein>
<dbReference type="EnsemblMetazoa" id="AQUA014040-RA">
    <property type="protein sequence ID" value="AQUA014040-PA"/>
    <property type="gene ID" value="AQUA014040"/>
</dbReference>
<dbReference type="Proteomes" id="UP000076407">
    <property type="component" value="Unassembled WGS sequence"/>
</dbReference>
<reference evidence="1" key="1">
    <citation type="submission" date="2020-05" db="UniProtKB">
        <authorList>
            <consortium name="EnsemblMetazoa"/>
        </authorList>
    </citation>
    <scope>IDENTIFICATION</scope>
    <source>
        <strain evidence="1">SANGQUA</strain>
    </source>
</reference>
<dbReference type="AlphaFoldDB" id="A0A182XQ94"/>
<organism evidence="1 2">
    <name type="scientific">Anopheles quadriannulatus</name>
    <name type="common">Mosquito</name>
    <dbReference type="NCBI Taxonomy" id="34691"/>
    <lineage>
        <taxon>Eukaryota</taxon>
        <taxon>Metazoa</taxon>
        <taxon>Ecdysozoa</taxon>
        <taxon>Arthropoda</taxon>
        <taxon>Hexapoda</taxon>
        <taxon>Insecta</taxon>
        <taxon>Pterygota</taxon>
        <taxon>Neoptera</taxon>
        <taxon>Endopterygota</taxon>
        <taxon>Diptera</taxon>
        <taxon>Nematocera</taxon>
        <taxon>Culicoidea</taxon>
        <taxon>Culicidae</taxon>
        <taxon>Anophelinae</taxon>
        <taxon>Anopheles</taxon>
    </lineage>
</organism>